<accession>A0A834WTL6</accession>
<dbReference type="Proteomes" id="UP000634136">
    <property type="component" value="Unassembled WGS sequence"/>
</dbReference>
<protein>
    <submittedName>
        <fullName evidence="1">Uncharacterized protein</fullName>
    </submittedName>
</protein>
<evidence type="ECO:0000313" key="2">
    <source>
        <dbReference type="Proteomes" id="UP000634136"/>
    </source>
</evidence>
<dbReference type="AlphaFoldDB" id="A0A834WTL6"/>
<organism evidence="1 2">
    <name type="scientific">Senna tora</name>
    <dbReference type="NCBI Taxonomy" id="362788"/>
    <lineage>
        <taxon>Eukaryota</taxon>
        <taxon>Viridiplantae</taxon>
        <taxon>Streptophyta</taxon>
        <taxon>Embryophyta</taxon>
        <taxon>Tracheophyta</taxon>
        <taxon>Spermatophyta</taxon>
        <taxon>Magnoliopsida</taxon>
        <taxon>eudicotyledons</taxon>
        <taxon>Gunneridae</taxon>
        <taxon>Pentapetalae</taxon>
        <taxon>rosids</taxon>
        <taxon>fabids</taxon>
        <taxon>Fabales</taxon>
        <taxon>Fabaceae</taxon>
        <taxon>Caesalpinioideae</taxon>
        <taxon>Cassia clade</taxon>
        <taxon>Senna</taxon>
    </lineage>
</organism>
<evidence type="ECO:0000313" key="1">
    <source>
        <dbReference type="EMBL" id="KAF7832150.1"/>
    </source>
</evidence>
<comment type="caution">
    <text evidence="1">The sequence shown here is derived from an EMBL/GenBank/DDBJ whole genome shotgun (WGS) entry which is preliminary data.</text>
</comment>
<gene>
    <name evidence="1" type="ORF">G2W53_014483</name>
</gene>
<proteinExistence type="predicted"/>
<sequence length="96" mass="11485">MRSRVPFEHKIHSDSQIEREAIDLTHLCNNTFDLYFLKSFKIQSRFSVQNVFRQDFRHFPCDHESDSSIKSTKIHKYNAKRSITLTCATTRLTWTF</sequence>
<reference evidence="1" key="1">
    <citation type="submission" date="2020-09" db="EMBL/GenBank/DDBJ databases">
        <title>Genome-Enabled Discovery of Anthraquinone Biosynthesis in Senna tora.</title>
        <authorList>
            <person name="Kang S.-H."/>
            <person name="Pandey R.P."/>
            <person name="Lee C.-M."/>
            <person name="Sim J.-S."/>
            <person name="Jeong J.-T."/>
            <person name="Choi B.-S."/>
            <person name="Jung M."/>
            <person name="Ginzburg D."/>
            <person name="Zhao K."/>
            <person name="Won S.Y."/>
            <person name="Oh T.-J."/>
            <person name="Yu Y."/>
            <person name="Kim N.-H."/>
            <person name="Lee O.R."/>
            <person name="Lee T.-H."/>
            <person name="Bashyal P."/>
            <person name="Kim T.-S."/>
            <person name="Lee W.-H."/>
            <person name="Kawkins C."/>
            <person name="Kim C.-K."/>
            <person name="Kim J.S."/>
            <person name="Ahn B.O."/>
            <person name="Rhee S.Y."/>
            <person name="Sohng J.K."/>
        </authorList>
    </citation>
    <scope>NUCLEOTIDE SEQUENCE</scope>
    <source>
        <tissue evidence="1">Leaf</tissue>
    </source>
</reference>
<name>A0A834WTL6_9FABA</name>
<keyword evidence="2" id="KW-1185">Reference proteome</keyword>
<dbReference type="EMBL" id="JAAIUW010000005">
    <property type="protein sequence ID" value="KAF7832150.1"/>
    <property type="molecule type" value="Genomic_DNA"/>
</dbReference>